<dbReference type="InterPro" id="IPR044730">
    <property type="entry name" value="RNase_H-like_dom_plant"/>
</dbReference>
<dbReference type="Pfam" id="PF13966">
    <property type="entry name" value="zf-RVT"/>
    <property type="match status" value="1"/>
</dbReference>
<feature type="domain" description="RNase H type-1" evidence="1">
    <location>
        <begin position="573"/>
        <end position="691"/>
    </location>
</feature>
<evidence type="ECO:0000259" key="1">
    <source>
        <dbReference type="Pfam" id="PF13456"/>
    </source>
</evidence>
<dbReference type="InterPro" id="IPR026960">
    <property type="entry name" value="RVT-Znf"/>
</dbReference>
<dbReference type="AlphaFoldDB" id="A0A6D2JK52"/>
<dbReference type="GO" id="GO:0004523">
    <property type="term" value="F:RNA-DNA hybrid ribonuclease activity"/>
    <property type="evidence" value="ECO:0007669"/>
    <property type="project" value="InterPro"/>
</dbReference>
<dbReference type="Proteomes" id="UP000467841">
    <property type="component" value="Unassembled WGS sequence"/>
</dbReference>
<dbReference type="Gene3D" id="3.30.420.10">
    <property type="entry name" value="Ribonuclease H-like superfamily/Ribonuclease H"/>
    <property type="match status" value="1"/>
</dbReference>
<evidence type="ECO:0000259" key="2">
    <source>
        <dbReference type="Pfam" id="PF13966"/>
    </source>
</evidence>
<dbReference type="GO" id="GO:0003676">
    <property type="term" value="F:nucleic acid binding"/>
    <property type="evidence" value="ECO:0007669"/>
    <property type="project" value="InterPro"/>
</dbReference>
<name>A0A6D2JK52_9BRAS</name>
<dbReference type="PANTHER" id="PTHR33116">
    <property type="entry name" value="REVERSE TRANSCRIPTASE ZINC-BINDING DOMAIN-CONTAINING PROTEIN-RELATED-RELATED"/>
    <property type="match status" value="1"/>
</dbReference>
<evidence type="ECO:0000313" key="4">
    <source>
        <dbReference type="Proteomes" id="UP000467841"/>
    </source>
</evidence>
<organism evidence="3 4">
    <name type="scientific">Microthlaspi erraticum</name>
    <dbReference type="NCBI Taxonomy" id="1685480"/>
    <lineage>
        <taxon>Eukaryota</taxon>
        <taxon>Viridiplantae</taxon>
        <taxon>Streptophyta</taxon>
        <taxon>Embryophyta</taxon>
        <taxon>Tracheophyta</taxon>
        <taxon>Spermatophyta</taxon>
        <taxon>Magnoliopsida</taxon>
        <taxon>eudicotyledons</taxon>
        <taxon>Gunneridae</taxon>
        <taxon>Pentapetalae</taxon>
        <taxon>rosids</taxon>
        <taxon>malvids</taxon>
        <taxon>Brassicales</taxon>
        <taxon>Brassicaceae</taxon>
        <taxon>Coluteocarpeae</taxon>
        <taxon>Microthlaspi</taxon>
    </lineage>
</organism>
<sequence>MGFERTWVSWIMSCVSTVTYKVLLNGRSHGFIKRERGIRQCDPLSPFLFILCAEALVSCLNRSEALGKLHGICLAPPGPAVHHLLFADDSLLMCRASVEEAEELISGSKRKLLNFLQEKLQGRLRGYYAKALSQGGKEVLIKSVGLALPVYAMSVFKLPIDLFKKLTSAMTEFWWSSGDNKRKIPWVAWQKLCRDKDKGGLGFHDIGKFNQSLLGKQAWRIWKYPNSLLAQILRNRYFKNGDFLGCAMGARPSYAWRSLLHGRELLSQGLVKAIGDGKETRVWGVNWIIDEVPRPLKYRADSTIDLTLHVSDLINQSTGQWETTRVQQVFSQHDAIRVLQLKTNILRRDTWVWGFSKNGEYSSRSGYKFLETLQDLDVPASASLPPLEKQLWSDLWKTKTSPKLRHFFWRALSGALAVKERLRSRGIMMDSTCDTCRAGPESICHVLFTCPKAKEVWERSSIPLPPAGFSTNSTFLNLHYLLSCSKNKSINANIRLSFPWILWHLWKSRNALFFEHIHYDAAAIITKVKEDVDIWFQVEDPTPCFATSSATTQPGDPKWRRPPPNSVKCNIGASWHRGHFTSGASWIVRDQSGLALLSHSRRSYAMVSSPTEAELLSFYWAIESLKNLHFREMIFESSLALAKEALLLPDLFPQFRPLLDAIFSLLQTFESWSFVHISGTGNRIANAIANSVMDFNLFQSYVGSNGPVWLHDLLLDDAASG</sequence>
<keyword evidence="4" id="KW-1185">Reference proteome</keyword>
<dbReference type="OrthoDB" id="1112505at2759"/>
<dbReference type="Pfam" id="PF13456">
    <property type="entry name" value="RVT_3"/>
    <property type="match status" value="1"/>
</dbReference>
<evidence type="ECO:0000313" key="3">
    <source>
        <dbReference type="EMBL" id="CAA7042047.1"/>
    </source>
</evidence>
<proteinExistence type="predicted"/>
<reference evidence="3" key="1">
    <citation type="submission" date="2020-01" db="EMBL/GenBank/DDBJ databases">
        <authorList>
            <person name="Mishra B."/>
        </authorList>
    </citation>
    <scope>NUCLEOTIDE SEQUENCE [LARGE SCALE GENOMIC DNA]</scope>
</reference>
<feature type="domain" description="Reverse transcriptase zinc-binding" evidence="2">
    <location>
        <begin position="361"/>
        <end position="457"/>
    </location>
</feature>
<protein>
    <recommendedName>
        <fullName evidence="5">Reverse transcriptase domain-containing protein</fullName>
    </recommendedName>
</protein>
<evidence type="ECO:0008006" key="5">
    <source>
        <dbReference type="Google" id="ProtNLM"/>
    </source>
</evidence>
<comment type="caution">
    <text evidence="3">The sequence shown here is derived from an EMBL/GenBank/DDBJ whole genome shotgun (WGS) entry which is preliminary data.</text>
</comment>
<dbReference type="InterPro" id="IPR002156">
    <property type="entry name" value="RNaseH_domain"/>
</dbReference>
<dbReference type="InterPro" id="IPR036397">
    <property type="entry name" value="RNaseH_sf"/>
</dbReference>
<gene>
    <name evidence="3" type="ORF">MERR_LOCUS29282</name>
</gene>
<dbReference type="CDD" id="cd06222">
    <property type="entry name" value="RNase_H_like"/>
    <property type="match status" value="1"/>
</dbReference>
<dbReference type="EMBL" id="CACVBM020001261">
    <property type="protein sequence ID" value="CAA7042047.1"/>
    <property type="molecule type" value="Genomic_DNA"/>
</dbReference>
<accession>A0A6D2JK52</accession>
<dbReference type="PANTHER" id="PTHR33116:SF86">
    <property type="entry name" value="REVERSE TRANSCRIPTASE DOMAIN-CONTAINING PROTEIN"/>
    <property type="match status" value="1"/>
</dbReference>